<evidence type="ECO:0000256" key="2">
    <source>
        <dbReference type="ARBA" id="ARBA00022490"/>
    </source>
</evidence>
<comment type="subcellular location">
    <subcellularLocation>
        <location evidence="1">Cytoplasm</location>
    </subcellularLocation>
</comment>
<sequence>MPLVFYHPLCHPTKVHLLFQFLLLLECPFLIFSILAKNHALQNLVKSSSFFAPPPSSPALMVAQTSSSMTPSIPSTPPMHPPVNLQWPYGAPMLEPFPPPTPSPSLTPAPTPNYGPVISKDKVREALTRVLQVCLQSVLLYIRWLK</sequence>
<dbReference type="PANTHER" id="PTHR16290">
    <property type="entry name" value="TRANSCRIPTION FACTOR SMIF DECAPPING ENZYME DCP1"/>
    <property type="match status" value="1"/>
</dbReference>
<keyword evidence="2" id="KW-0963">Cytoplasm</keyword>
<keyword evidence="3" id="KW-0812">Transmembrane</keyword>
<reference evidence="4 5" key="1">
    <citation type="submission" date="2020-10" db="EMBL/GenBank/DDBJ databases">
        <title>The Coptis chinensis genome and diversification of protoberbering-type alkaloids.</title>
        <authorList>
            <person name="Wang B."/>
            <person name="Shu S."/>
            <person name="Song C."/>
            <person name="Liu Y."/>
        </authorList>
    </citation>
    <scope>NUCLEOTIDE SEQUENCE [LARGE SCALE GENOMIC DNA]</scope>
    <source>
        <strain evidence="4">HL-2020</strain>
        <tissue evidence="4">Leaf</tissue>
    </source>
</reference>
<keyword evidence="3" id="KW-1133">Transmembrane helix</keyword>
<evidence type="ECO:0000313" key="4">
    <source>
        <dbReference type="EMBL" id="KAF9625027.1"/>
    </source>
</evidence>
<dbReference type="GO" id="GO:0000290">
    <property type="term" value="P:deadenylation-dependent decapping of nuclear-transcribed mRNA"/>
    <property type="evidence" value="ECO:0007669"/>
    <property type="project" value="InterPro"/>
</dbReference>
<comment type="caution">
    <text evidence="4">The sequence shown here is derived from an EMBL/GenBank/DDBJ whole genome shotgun (WGS) entry which is preliminary data.</text>
</comment>
<gene>
    <name evidence="4" type="ORF">IFM89_017099</name>
</gene>
<proteinExistence type="predicted"/>
<dbReference type="AlphaFoldDB" id="A0A835MCX0"/>
<accession>A0A835MCX0</accession>
<keyword evidence="3" id="KW-0472">Membrane</keyword>
<keyword evidence="5" id="KW-1185">Reference proteome</keyword>
<name>A0A835MCX0_9MAGN</name>
<dbReference type="EMBL" id="JADFTS010000001">
    <property type="protein sequence ID" value="KAF9625027.1"/>
    <property type="molecule type" value="Genomic_DNA"/>
</dbReference>
<evidence type="ECO:0000256" key="3">
    <source>
        <dbReference type="SAM" id="Phobius"/>
    </source>
</evidence>
<dbReference type="InterPro" id="IPR010334">
    <property type="entry name" value="Dcp1"/>
</dbReference>
<dbReference type="PANTHER" id="PTHR16290:SF0">
    <property type="entry name" value="DECAPPING PROTEIN 1, ISOFORM A"/>
    <property type="match status" value="1"/>
</dbReference>
<dbReference type="GO" id="GO:0003729">
    <property type="term" value="F:mRNA binding"/>
    <property type="evidence" value="ECO:0007669"/>
    <property type="project" value="TreeGrafter"/>
</dbReference>
<dbReference type="Proteomes" id="UP000631114">
    <property type="component" value="Unassembled WGS sequence"/>
</dbReference>
<dbReference type="GO" id="GO:0000932">
    <property type="term" value="C:P-body"/>
    <property type="evidence" value="ECO:0007669"/>
    <property type="project" value="TreeGrafter"/>
</dbReference>
<feature type="transmembrane region" description="Helical" evidence="3">
    <location>
        <begin position="15"/>
        <end position="36"/>
    </location>
</feature>
<organism evidence="4 5">
    <name type="scientific">Coptis chinensis</name>
    <dbReference type="NCBI Taxonomy" id="261450"/>
    <lineage>
        <taxon>Eukaryota</taxon>
        <taxon>Viridiplantae</taxon>
        <taxon>Streptophyta</taxon>
        <taxon>Embryophyta</taxon>
        <taxon>Tracheophyta</taxon>
        <taxon>Spermatophyta</taxon>
        <taxon>Magnoliopsida</taxon>
        <taxon>Ranunculales</taxon>
        <taxon>Ranunculaceae</taxon>
        <taxon>Coptidoideae</taxon>
        <taxon>Coptis</taxon>
    </lineage>
</organism>
<dbReference type="GO" id="GO:0008047">
    <property type="term" value="F:enzyme activator activity"/>
    <property type="evidence" value="ECO:0007669"/>
    <property type="project" value="InterPro"/>
</dbReference>
<evidence type="ECO:0000256" key="1">
    <source>
        <dbReference type="ARBA" id="ARBA00004496"/>
    </source>
</evidence>
<evidence type="ECO:0000313" key="5">
    <source>
        <dbReference type="Proteomes" id="UP000631114"/>
    </source>
</evidence>
<dbReference type="GO" id="GO:0031087">
    <property type="term" value="P:deadenylation-independent decapping of nuclear-transcribed mRNA"/>
    <property type="evidence" value="ECO:0007669"/>
    <property type="project" value="TreeGrafter"/>
</dbReference>
<protein>
    <submittedName>
        <fullName evidence="4">Uncharacterized protein</fullName>
    </submittedName>
</protein>